<name>A0A0H3AZS7_YERPY</name>
<evidence type="ECO:0008006" key="3">
    <source>
        <dbReference type="Google" id="ProtNLM"/>
    </source>
</evidence>
<dbReference type="Pfam" id="PF05656">
    <property type="entry name" value="DUF805"/>
    <property type="match status" value="1"/>
</dbReference>
<keyword evidence="1" id="KW-0472">Membrane</keyword>
<evidence type="ECO:0000313" key="2">
    <source>
        <dbReference type="EMBL" id="ACA67035.1"/>
    </source>
</evidence>
<dbReference type="KEGG" id="ypy:YPK_0734"/>
<dbReference type="PATRIC" id="fig|502800.11.peg.1355"/>
<keyword evidence="1" id="KW-0812">Transmembrane</keyword>
<protein>
    <recommendedName>
        <fullName evidence="3">DUF805 domain-containing protein</fullName>
    </recommendedName>
</protein>
<gene>
    <name evidence="2" type="ordered locus">YPK_0734</name>
</gene>
<proteinExistence type="predicted"/>
<keyword evidence="1" id="KW-1133">Transmembrane helix</keyword>
<evidence type="ECO:0000256" key="1">
    <source>
        <dbReference type="SAM" id="Phobius"/>
    </source>
</evidence>
<dbReference type="InterPro" id="IPR008523">
    <property type="entry name" value="DUF805"/>
</dbReference>
<dbReference type="GO" id="GO:0016020">
    <property type="term" value="C:membrane"/>
    <property type="evidence" value="ECO:0007669"/>
    <property type="project" value="InterPro"/>
</dbReference>
<accession>A0A0H3AZS7</accession>
<feature type="transmembrane region" description="Helical" evidence="1">
    <location>
        <begin position="88"/>
        <end position="109"/>
    </location>
</feature>
<feature type="transmembrane region" description="Helical" evidence="1">
    <location>
        <begin position="65"/>
        <end position="82"/>
    </location>
</feature>
<organism evidence="2">
    <name type="scientific">Yersinia pseudotuberculosis serotype O:3 (strain YPIII)</name>
    <dbReference type="NCBI Taxonomy" id="502800"/>
    <lineage>
        <taxon>Bacteria</taxon>
        <taxon>Pseudomonadati</taxon>
        <taxon>Pseudomonadota</taxon>
        <taxon>Gammaproteobacteria</taxon>
        <taxon>Enterobacterales</taxon>
        <taxon>Yersiniaceae</taxon>
        <taxon>Yersinia</taxon>
    </lineage>
</organism>
<feature type="transmembrane region" description="Helical" evidence="1">
    <location>
        <begin position="28"/>
        <end position="49"/>
    </location>
</feature>
<sequence length="123" mass="14073">MKIINKITALIIRGYKKSFDPTGRDNRLQYVSIVLFQTMLFLCYDYFFIGGTNEGDSNEGDSSEIAFSVFIILLLPLFSSSIRRLHDAGYSAFVWLFVPFLILPICLFLKSEPVKNKYGEPEV</sequence>
<dbReference type="EMBL" id="CP000950">
    <property type="protein sequence ID" value="ACA67035.1"/>
    <property type="molecule type" value="Genomic_DNA"/>
</dbReference>
<reference evidence="2" key="1">
    <citation type="submission" date="2008-02" db="EMBL/GenBank/DDBJ databases">
        <title>Complete sequence of Yersinia pseudotuberculosis YPIII.</title>
        <authorList>
            <consortium name="US DOE Joint Genome Institute"/>
            <person name="Challacombe J.F."/>
            <person name="Bruce D."/>
            <person name="Detter J.C."/>
            <person name="Green L."/>
            <person name="Land M."/>
            <person name="Munk C."/>
            <person name="Lindler L.E."/>
            <person name="Nikolich M.P."/>
            <person name="Brettin T."/>
        </authorList>
    </citation>
    <scope>NUCLEOTIDE SEQUENCE</scope>
    <source>
        <strain evidence="2">YPIII</strain>
    </source>
</reference>
<dbReference type="AlphaFoldDB" id="A0A0H3AZS7"/>